<dbReference type="AlphaFoldDB" id="A0AAW2VE04"/>
<dbReference type="SUPFAM" id="SSF50729">
    <property type="entry name" value="PH domain-like"/>
    <property type="match status" value="1"/>
</dbReference>
<accession>A0AAW2VE04</accession>
<evidence type="ECO:0000259" key="2">
    <source>
        <dbReference type="PROSITE" id="PS50197"/>
    </source>
</evidence>
<dbReference type="InterPro" id="IPR000409">
    <property type="entry name" value="BEACH_dom"/>
</dbReference>
<dbReference type="SMART" id="SM01026">
    <property type="entry name" value="Beach"/>
    <property type="match status" value="1"/>
</dbReference>
<dbReference type="InterPro" id="IPR050865">
    <property type="entry name" value="BEACH_Domain"/>
</dbReference>
<gene>
    <name evidence="4" type="ORF">Sradi_1123900</name>
</gene>
<evidence type="ECO:0000259" key="3">
    <source>
        <dbReference type="PROSITE" id="PS51783"/>
    </source>
</evidence>
<proteinExistence type="predicted"/>
<reference evidence="4" key="2">
    <citation type="journal article" date="2024" name="Plant">
        <title>Genomic evolution and insights into agronomic trait innovations of Sesamum species.</title>
        <authorList>
            <person name="Miao H."/>
            <person name="Wang L."/>
            <person name="Qu L."/>
            <person name="Liu H."/>
            <person name="Sun Y."/>
            <person name="Le M."/>
            <person name="Wang Q."/>
            <person name="Wei S."/>
            <person name="Zheng Y."/>
            <person name="Lin W."/>
            <person name="Duan Y."/>
            <person name="Cao H."/>
            <person name="Xiong S."/>
            <person name="Wang X."/>
            <person name="Wei L."/>
            <person name="Li C."/>
            <person name="Ma Q."/>
            <person name="Ju M."/>
            <person name="Zhao R."/>
            <person name="Li G."/>
            <person name="Mu C."/>
            <person name="Tian Q."/>
            <person name="Mei H."/>
            <person name="Zhang T."/>
            <person name="Gao T."/>
            <person name="Zhang H."/>
        </authorList>
    </citation>
    <scope>NUCLEOTIDE SEQUENCE</scope>
    <source>
        <strain evidence="4">G02</strain>
    </source>
</reference>
<dbReference type="SUPFAM" id="SSF81837">
    <property type="entry name" value="BEACH domain"/>
    <property type="match status" value="1"/>
</dbReference>
<organism evidence="4">
    <name type="scientific">Sesamum radiatum</name>
    <name type="common">Black benniseed</name>
    <dbReference type="NCBI Taxonomy" id="300843"/>
    <lineage>
        <taxon>Eukaryota</taxon>
        <taxon>Viridiplantae</taxon>
        <taxon>Streptophyta</taxon>
        <taxon>Embryophyta</taxon>
        <taxon>Tracheophyta</taxon>
        <taxon>Spermatophyta</taxon>
        <taxon>Magnoliopsida</taxon>
        <taxon>eudicotyledons</taxon>
        <taxon>Gunneridae</taxon>
        <taxon>Pentapetalae</taxon>
        <taxon>asterids</taxon>
        <taxon>lamiids</taxon>
        <taxon>Lamiales</taxon>
        <taxon>Pedaliaceae</taxon>
        <taxon>Sesamum</taxon>
    </lineage>
</organism>
<sequence length="811" mass="90011">MEIQKSIMVCFGYPTNTSEFGGGGSGWESWRSALEKDANGNWIELPLIKKSVAMLQALLLDESGLGGAVLVLVEDLVLEWEACQHFTSCWIVTNHSSACSEWCLCRLREDDDGENHMLMRHVGVEDGPEGLRRQTSSAATVDTNTRMPTRKPRSALLWSVLSPILNMPISETKRQRVLVASCVLYSEVWHAIAKDRSPLRKQYLEAILPPFVAILRRWRPLLAGIHELATADGINPLIVDDRALAADALPVEAALAMISPSWAASFASPPAAMALAMIAAGAAGGEVTAAPQTSSQLRRDTSLLERKTTRLHTFASFQKPLEAPSKSPNIPKDKAAAKAAALAAARDLERNAKIGSGRGLIAVAMATSAQRRSKSDTERVKRWNVSEAMGTAWTECLQSVDSKSVYGKDFNALSYKYIAVLVGSLALARNMQRSEVDRRSQVDLIARHRLYTGMREWRKLIHCLIEMKCLFGPFSDDLCNPKRIFWKLDFMETSSRMRRILRRNYQGSDHLGAAANYEDHMEQKHDKHKPLSPSKASMLAADVISTDVVNEEDEHDATYLGVSPNGERPGEIQTILSAPGEQPLTSEESTDPPVSSDVDSPAAVAPGYVPSEDDERIVLELPSSMVRPLKVLRGTLQITTRRINFIVDHMDNSTMGNVEYKSFNEVQEKDHSWLISSLHQSTEGRRNAYRAIVQARPPHLNNIYLATQLNTLAGRSYNDITQYPVFPWILSDYSSQSLDLSNSSSFRDLSKPVGALNAERLQKFQERYASFDDPVIPKFHYGSHYSTAGTDYEGIESLALYIGVRLNQHAE</sequence>
<feature type="compositionally biased region" description="Polar residues" evidence="1">
    <location>
        <begin position="133"/>
        <end position="147"/>
    </location>
</feature>
<feature type="domain" description="BEACH" evidence="2">
    <location>
        <begin position="680"/>
        <end position="811"/>
    </location>
</feature>
<dbReference type="PANTHER" id="PTHR13743">
    <property type="entry name" value="BEIGE/BEACH-RELATED"/>
    <property type="match status" value="1"/>
</dbReference>
<dbReference type="Gene3D" id="2.30.29.30">
    <property type="entry name" value="Pleckstrin-homology domain (PH domain)/Phosphotyrosine-binding domain (PTB)"/>
    <property type="match status" value="1"/>
</dbReference>
<dbReference type="InterPro" id="IPR023362">
    <property type="entry name" value="PH-BEACH_dom"/>
</dbReference>
<dbReference type="PANTHER" id="PTHR13743:SF157">
    <property type="entry name" value="BEACH DOMAIN-CONTAINING PROTEIN C2"/>
    <property type="match status" value="1"/>
</dbReference>
<feature type="region of interest" description="Disordered" evidence="1">
    <location>
        <begin position="128"/>
        <end position="147"/>
    </location>
</feature>
<feature type="compositionally biased region" description="Low complexity" evidence="1">
    <location>
        <begin position="591"/>
        <end position="606"/>
    </location>
</feature>
<name>A0AAW2VE04_SESRA</name>
<dbReference type="EMBL" id="JACGWJ010000004">
    <property type="protein sequence ID" value="KAL0425891.1"/>
    <property type="molecule type" value="Genomic_DNA"/>
</dbReference>
<feature type="region of interest" description="Disordered" evidence="1">
    <location>
        <begin position="552"/>
        <end position="608"/>
    </location>
</feature>
<evidence type="ECO:0000256" key="1">
    <source>
        <dbReference type="SAM" id="MobiDB-lite"/>
    </source>
</evidence>
<dbReference type="Gene3D" id="1.10.1540.10">
    <property type="entry name" value="BEACH domain"/>
    <property type="match status" value="1"/>
</dbReference>
<comment type="caution">
    <text evidence="4">The sequence shown here is derived from an EMBL/GenBank/DDBJ whole genome shotgun (WGS) entry which is preliminary data.</text>
</comment>
<feature type="domain" description="BEACH-type PH" evidence="3">
    <location>
        <begin position="612"/>
        <end position="721"/>
    </location>
</feature>
<dbReference type="PROSITE" id="PS51783">
    <property type="entry name" value="PH_BEACH"/>
    <property type="match status" value="1"/>
</dbReference>
<dbReference type="Pfam" id="PF02138">
    <property type="entry name" value="Beach"/>
    <property type="match status" value="1"/>
</dbReference>
<dbReference type="InterPro" id="IPR036372">
    <property type="entry name" value="BEACH_dom_sf"/>
</dbReference>
<dbReference type="InterPro" id="IPR011993">
    <property type="entry name" value="PH-like_dom_sf"/>
</dbReference>
<evidence type="ECO:0000313" key="4">
    <source>
        <dbReference type="EMBL" id="KAL0425891.1"/>
    </source>
</evidence>
<protein>
    <submittedName>
        <fullName evidence="4">BEACH domain-containing protein C2</fullName>
    </submittedName>
</protein>
<reference evidence="4" key="1">
    <citation type="submission" date="2020-06" db="EMBL/GenBank/DDBJ databases">
        <authorList>
            <person name="Li T."/>
            <person name="Hu X."/>
            <person name="Zhang T."/>
            <person name="Song X."/>
            <person name="Zhang H."/>
            <person name="Dai N."/>
            <person name="Sheng W."/>
            <person name="Hou X."/>
            <person name="Wei L."/>
        </authorList>
    </citation>
    <scope>NUCLEOTIDE SEQUENCE</scope>
    <source>
        <strain evidence="4">G02</strain>
        <tissue evidence="4">Leaf</tissue>
    </source>
</reference>
<dbReference type="PROSITE" id="PS50197">
    <property type="entry name" value="BEACH"/>
    <property type="match status" value="1"/>
</dbReference>